<comment type="caution">
    <text evidence="2">The sequence shown here is derived from an EMBL/GenBank/DDBJ whole genome shotgun (WGS) entry which is preliminary data.</text>
</comment>
<feature type="transmembrane region" description="Helical" evidence="1">
    <location>
        <begin position="87"/>
        <end position="105"/>
    </location>
</feature>
<feature type="transmembrane region" description="Helical" evidence="1">
    <location>
        <begin position="359"/>
        <end position="379"/>
    </location>
</feature>
<feature type="transmembrane region" description="Helical" evidence="1">
    <location>
        <begin position="12"/>
        <end position="29"/>
    </location>
</feature>
<reference evidence="2 3" key="1">
    <citation type="journal article" date="2018" name="Environ. Microbiol.">
        <title>Novel energy conservation strategies and behaviour of Pelotomaculum schinkii driving syntrophic propionate catabolism.</title>
        <authorList>
            <person name="Hidalgo-Ahumada C.A.P."/>
            <person name="Nobu M.K."/>
            <person name="Narihiro T."/>
            <person name="Tamaki H."/>
            <person name="Liu W.T."/>
            <person name="Kamagata Y."/>
            <person name="Stams A.J.M."/>
            <person name="Imachi H."/>
            <person name="Sousa D.Z."/>
        </authorList>
    </citation>
    <scope>NUCLEOTIDE SEQUENCE [LARGE SCALE GENOMIC DNA]</scope>
    <source>
        <strain evidence="2 3">HH</strain>
    </source>
</reference>
<evidence type="ECO:0000313" key="3">
    <source>
        <dbReference type="Proteomes" id="UP000298324"/>
    </source>
</evidence>
<evidence type="ECO:0000256" key="1">
    <source>
        <dbReference type="SAM" id="Phobius"/>
    </source>
</evidence>
<dbReference type="RefSeq" id="WP_190239696.1">
    <property type="nucleotide sequence ID" value="NZ_QFGA01000001.1"/>
</dbReference>
<feature type="transmembrane region" description="Helical" evidence="1">
    <location>
        <begin position="244"/>
        <end position="269"/>
    </location>
</feature>
<sequence>MEVIEGQKREKLLILSALAAGIIFDYLFYGKEFGISYPVYVLVLLGLFWGSMRKTISVNKGFGWFVLVPVFLLAATFAVYSNPVLQLINFLLIPVLLVVHTILAANNNLSWSGLSIIGHMIRRVIPLTFENFPKPFLFIEKQFKSKESGRDMLTVKKIAAGLLICVPVLLIVLPLLSSADMVFNHYLLNFSRIWEYVDIGPAVGHGLIILFVFVYLYGYIWSFYSKPPAIEIEKPAKQFFLDPVTILTVLFVINLVYFFFSIIQFSYLYGGQSHTLPAGFTYAEYARRGFFELVAVAIINLIIQLSSMRYAEKKAQVVNIAVRCCLSLLVFFSLIMLFSAHFKMSLYEEACGLTYLRVFVHYFMCLLFVLFMIALGHAWYRKIPVIKAYIVIALIFYTVLNFINVDKIIARSNIDRYFRTGEIDINYMQTLSYDAIPDMLILANDSNQEISRQVKDYMLLKKQRLSKGAPWQSFNYSRYRAKAALDGDL</sequence>
<keyword evidence="1" id="KW-0812">Transmembrane</keyword>
<gene>
    <name evidence="2" type="ORF">Psch_01473</name>
</gene>
<feature type="transmembrane region" description="Helical" evidence="1">
    <location>
        <begin position="289"/>
        <end position="308"/>
    </location>
</feature>
<keyword evidence="1" id="KW-0472">Membrane</keyword>
<evidence type="ECO:0000313" key="2">
    <source>
        <dbReference type="EMBL" id="TEB07918.1"/>
    </source>
</evidence>
<accession>A0A4Y7RFY6</accession>
<proteinExistence type="predicted"/>
<protein>
    <submittedName>
        <fullName evidence="2">Uncharacterized protein</fullName>
    </submittedName>
</protein>
<dbReference type="Proteomes" id="UP000298324">
    <property type="component" value="Unassembled WGS sequence"/>
</dbReference>
<feature type="transmembrane region" description="Helical" evidence="1">
    <location>
        <begin position="320"/>
        <end position="339"/>
    </location>
</feature>
<feature type="transmembrane region" description="Helical" evidence="1">
    <location>
        <begin position="199"/>
        <end position="224"/>
    </location>
</feature>
<dbReference type="Pfam" id="PF13687">
    <property type="entry name" value="DUF4153"/>
    <property type="match status" value="1"/>
</dbReference>
<dbReference type="InterPro" id="IPR025291">
    <property type="entry name" value="DUF4153"/>
</dbReference>
<keyword evidence="1" id="KW-1133">Transmembrane helix</keyword>
<feature type="transmembrane region" description="Helical" evidence="1">
    <location>
        <begin position="386"/>
        <end position="403"/>
    </location>
</feature>
<feature type="transmembrane region" description="Helical" evidence="1">
    <location>
        <begin position="35"/>
        <end position="52"/>
    </location>
</feature>
<keyword evidence="3" id="KW-1185">Reference proteome</keyword>
<organism evidence="2 3">
    <name type="scientific">Pelotomaculum schinkii</name>
    <dbReference type="NCBI Taxonomy" id="78350"/>
    <lineage>
        <taxon>Bacteria</taxon>
        <taxon>Bacillati</taxon>
        <taxon>Bacillota</taxon>
        <taxon>Clostridia</taxon>
        <taxon>Eubacteriales</taxon>
        <taxon>Desulfotomaculaceae</taxon>
        <taxon>Pelotomaculum</taxon>
    </lineage>
</organism>
<name>A0A4Y7RFY6_9FIRM</name>
<feature type="transmembrane region" description="Helical" evidence="1">
    <location>
        <begin position="64"/>
        <end position="81"/>
    </location>
</feature>
<dbReference type="EMBL" id="QFGA01000001">
    <property type="protein sequence ID" value="TEB07918.1"/>
    <property type="molecule type" value="Genomic_DNA"/>
</dbReference>
<feature type="transmembrane region" description="Helical" evidence="1">
    <location>
        <begin position="158"/>
        <end position="179"/>
    </location>
</feature>
<dbReference type="AlphaFoldDB" id="A0A4Y7RFY6"/>